<organism evidence="4 5">
    <name type="scientific">Ilex paraguariensis</name>
    <name type="common">yerba mate</name>
    <dbReference type="NCBI Taxonomy" id="185542"/>
    <lineage>
        <taxon>Eukaryota</taxon>
        <taxon>Viridiplantae</taxon>
        <taxon>Streptophyta</taxon>
        <taxon>Embryophyta</taxon>
        <taxon>Tracheophyta</taxon>
        <taxon>Spermatophyta</taxon>
        <taxon>Magnoliopsida</taxon>
        <taxon>eudicotyledons</taxon>
        <taxon>Gunneridae</taxon>
        <taxon>Pentapetalae</taxon>
        <taxon>asterids</taxon>
        <taxon>campanulids</taxon>
        <taxon>Aquifoliales</taxon>
        <taxon>Aquifoliaceae</taxon>
        <taxon>Ilex</taxon>
    </lineage>
</organism>
<evidence type="ECO:0000256" key="3">
    <source>
        <dbReference type="PROSITE-ProRule" id="PRU01191"/>
    </source>
</evidence>
<evidence type="ECO:0008006" key="6">
    <source>
        <dbReference type="Google" id="ProtNLM"/>
    </source>
</evidence>
<dbReference type="Proteomes" id="UP001642360">
    <property type="component" value="Unassembled WGS sequence"/>
</dbReference>
<proteinExistence type="inferred from homology"/>
<dbReference type="PANTHER" id="PTHR31636">
    <property type="entry name" value="OSJNBA0084A10.13 PROTEIN-RELATED"/>
    <property type="match status" value="1"/>
</dbReference>
<dbReference type="InterPro" id="IPR005202">
    <property type="entry name" value="TF_GRAS"/>
</dbReference>
<evidence type="ECO:0000313" key="5">
    <source>
        <dbReference type="Proteomes" id="UP001642360"/>
    </source>
</evidence>
<dbReference type="PROSITE" id="PS50985">
    <property type="entry name" value="GRAS"/>
    <property type="match status" value="1"/>
</dbReference>
<keyword evidence="1" id="KW-0805">Transcription regulation</keyword>
<dbReference type="Pfam" id="PF03514">
    <property type="entry name" value="GRAS"/>
    <property type="match status" value="1"/>
</dbReference>
<evidence type="ECO:0000256" key="2">
    <source>
        <dbReference type="ARBA" id="ARBA00023163"/>
    </source>
</evidence>
<protein>
    <recommendedName>
        <fullName evidence="6">Nodulation signaling pathway 2-like protein</fullName>
    </recommendedName>
</protein>
<keyword evidence="2" id="KW-0804">Transcription</keyword>
<comment type="caution">
    <text evidence="3">Lacks conserved residue(s) required for the propagation of feature annotation.</text>
</comment>
<comment type="similarity">
    <text evidence="3">Belongs to the GRAS family.</text>
</comment>
<comment type="caution">
    <text evidence="4">The sequence shown here is derived from an EMBL/GenBank/DDBJ whole genome shotgun (WGS) entry which is preliminary data.</text>
</comment>
<sequence length="490" mass="55824">MEFEEIHYDIESSYIDLLPECSLETIFCFQNDEPLSSSTLEDVISNEVDIERLLQIEGDLMDFDFIDQETIMGIEDVDETVLDHEVNQDVQENVDFPTDENSHVKMIQDEPLEESCLTDLLVIGAEAVEAENWPFVSIVIARLTNLLSDRENGDQPLRRLASFFTQGLHYKSISAPEMLLESVSQQTSSMSAFQILQELSPYVKFAHFTANQAILEATQGDQEVHVIDFDIMEGIQWPPLMVDLAKRKDTSLRITAIIGDSINSGMIQQTGRRLKEFADSINLLFVFDQMVMAEEEDFKSIEVGHTLIVNCMIHQLHMPHRSSSLVKTFLGGVSKLSPKTVVLVEEELFNFSKIPSMSFVEFFCEALHHYTALSDSLVSGLSGGYKLAFRIIEKEFLGRRILDSVRQFPCEKSERKMWEDGFSPLKEFRPIPMSSCNVSQAKFLVSLFSGEYWVQHEHCRLSLCWKSRPLTTASIWVPISSPRPARSTLF</sequence>
<feature type="region of interest" description="SAW" evidence="3">
    <location>
        <begin position="406"/>
        <end position="477"/>
    </location>
</feature>
<dbReference type="AlphaFoldDB" id="A0ABC8SZD5"/>
<keyword evidence="5" id="KW-1185">Reference proteome</keyword>
<feature type="short sequence motif" description="VHIID" evidence="3">
    <location>
        <begin position="224"/>
        <end position="228"/>
    </location>
</feature>
<gene>
    <name evidence="4" type="ORF">ILEXP_LOCUS31428</name>
</gene>
<name>A0ABC8SZD5_9AQUA</name>
<reference evidence="4 5" key="1">
    <citation type="submission" date="2024-02" db="EMBL/GenBank/DDBJ databases">
        <authorList>
            <person name="Vignale AGUSTIN F."/>
            <person name="Sosa J E."/>
            <person name="Modenutti C."/>
        </authorList>
    </citation>
    <scope>NUCLEOTIDE SEQUENCE [LARGE SCALE GENOMIC DNA]</scope>
</reference>
<evidence type="ECO:0000313" key="4">
    <source>
        <dbReference type="EMBL" id="CAK9162556.1"/>
    </source>
</evidence>
<accession>A0ABC8SZD5</accession>
<dbReference type="EMBL" id="CAUOFW020003891">
    <property type="protein sequence ID" value="CAK9162556.1"/>
    <property type="molecule type" value="Genomic_DNA"/>
</dbReference>
<evidence type="ECO:0000256" key="1">
    <source>
        <dbReference type="ARBA" id="ARBA00023015"/>
    </source>
</evidence>